<sequence>MIKKYYVYYNIKNLLKKQENNEKNYSHFLNEIIMFKVITIE</sequence>
<accession>D2ZRB8</accession>
<reference evidence="1 2" key="1">
    <citation type="submission" date="2010-01" db="EMBL/GenBank/DDBJ databases">
        <authorList>
            <person name="Weinstock G."/>
            <person name="Sodergren E."/>
            <person name="Clifton S."/>
            <person name="Fulton L."/>
            <person name="Fulton B."/>
            <person name="Courtney L."/>
            <person name="Fronick C."/>
            <person name="Harrison M."/>
            <person name="Strong C."/>
            <person name="Farmer C."/>
            <person name="Delahaunty K."/>
            <person name="Markovic C."/>
            <person name="Hall O."/>
            <person name="Minx P."/>
            <person name="Tomlinson C."/>
            <person name="Mitreva M."/>
            <person name="Nelson J."/>
            <person name="Hou S."/>
            <person name="Wollam A."/>
            <person name="Pepin K.H."/>
            <person name="Johnson M."/>
            <person name="Bhonagiri V."/>
            <person name="Nash W.E."/>
            <person name="Warren W."/>
            <person name="Chinwalla A."/>
            <person name="Mardis E.R."/>
            <person name="Wilson R.K."/>
        </authorList>
    </citation>
    <scope>NUCLEOTIDE SEQUENCE [LARGE SCALE GENOMIC DNA]</scope>
    <source>
        <strain evidence="1 2">DSM 2374</strain>
    </source>
</reference>
<name>D2ZRB8_METSM</name>
<proteinExistence type="predicted"/>
<organism evidence="1 2">
    <name type="scientific">Methanobrevibacter smithii DSM 2374</name>
    <dbReference type="NCBI Taxonomy" id="521002"/>
    <lineage>
        <taxon>Archaea</taxon>
        <taxon>Methanobacteriati</taxon>
        <taxon>Methanobacteriota</taxon>
        <taxon>Methanomada group</taxon>
        <taxon>Methanobacteria</taxon>
        <taxon>Methanobacteriales</taxon>
        <taxon>Methanobacteriaceae</taxon>
        <taxon>Methanobrevibacter</taxon>
    </lineage>
</organism>
<dbReference type="EMBL" id="ABYV02000007">
    <property type="protein sequence ID" value="EFC92785.1"/>
    <property type="molecule type" value="Genomic_DNA"/>
</dbReference>
<protein>
    <submittedName>
        <fullName evidence="1">Uncharacterized protein</fullName>
    </submittedName>
</protein>
<dbReference type="Proteomes" id="UP000004028">
    <property type="component" value="Unassembled WGS sequence"/>
</dbReference>
<gene>
    <name evidence="1" type="ORF">METSMIF1_03401</name>
</gene>
<dbReference type="HOGENOM" id="CLU_3263860_0_0_2"/>
<evidence type="ECO:0000313" key="2">
    <source>
        <dbReference type="Proteomes" id="UP000004028"/>
    </source>
</evidence>
<comment type="caution">
    <text evidence="1">The sequence shown here is derived from an EMBL/GenBank/DDBJ whole genome shotgun (WGS) entry which is preliminary data.</text>
</comment>
<dbReference type="AlphaFoldDB" id="D2ZRB8"/>
<evidence type="ECO:0000313" key="1">
    <source>
        <dbReference type="EMBL" id="EFC92785.1"/>
    </source>
</evidence>